<proteinExistence type="predicted"/>
<dbReference type="Proteomes" id="UP001301653">
    <property type="component" value="Unassembled WGS sequence"/>
</dbReference>
<evidence type="ECO:0000256" key="1">
    <source>
        <dbReference type="SAM" id="MobiDB-lite"/>
    </source>
</evidence>
<name>A0ABU5V2M3_9GAMM</name>
<gene>
    <name evidence="2" type="ORF">VA603_04445</name>
</gene>
<organism evidence="2 3">
    <name type="scientific">Stenotrophomonas capsici</name>
    <dbReference type="NCBI Taxonomy" id="3110230"/>
    <lineage>
        <taxon>Bacteria</taxon>
        <taxon>Pseudomonadati</taxon>
        <taxon>Pseudomonadota</taxon>
        <taxon>Gammaproteobacteria</taxon>
        <taxon>Lysobacterales</taxon>
        <taxon>Lysobacteraceae</taxon>
        <taxon>Stenotrophomonas</taxon>
    </lineage>
</organism>
<feature type="region of interest" description="Disordered" evidence="1">
    <location>
        <begin position="1"/>
        <end position="31"/>
    </location>
</feature>
<sequence>MNSPVQAAGPARSLTLNGEADGEITSSTPVNYSDGTRSQLYTLQLAAGQAVSLKLDGPLNGSLAVFLRDSLISRTEAGENGGTTLSMRADKAGQYLVAVSGSDARAFGPYQLSAEPIATYDGKPLTAGRRITDWLRGGDKTFTLEVEQAGLYTIDLESDEFDARLTLSGNGVSMEDDDGGNQLNSRLLAPLKPGTYTLTAAGFSEASGAFYLGVQRADMPEGLVFEDGSALPVDGSTSSFVTGDVTRSFVMTLPETRRVQFDATSRDFDTLLTVQGGDLVLSDDDGAGNGTNSRLTQVLDAGQYNVSVRSVNGRGGVFQLATTTTAAPEGSARPELKLGREVQGQLRPGNRDLYTLEIPRKGTYVISMTGIGGLDGMLTLMRNGEEVAQQDDSDSSLDPSLEVELDAGRYVLLAHSYDSNATGGYRLLARRK</sequence>
<dbReference type="RefSeq" id="WP_192285908.1">
    <property type="nucleotide sequence ID" value="NZ_JAYFUH010000061.1"/>
</dbReference>
<comment type="caution">
    <text evidence="2">The sequence shown here is derived from an EMBL/GenBank/DDBJ whole genome shotgun (WGS) entry which is preliminary data.</text>
</comment>
<dbReference type="SUPFAM" id="SSF89260">
    <property type="entry name" value="Collagen-binding domain"/>
    <property type="match status" value="1"/>
</dbReference>
<accession>A0ABU5V2M3</accession>
<evidence type="ECO:0000313" key="3">
    <source>
        <dbReference type="Proteomes" id="UP001301653"/>
    </source>
</evidence>
<evidence type="ECO:0000313" key="2">
    <source>
        <dbReference type="EMBL" id="MEA5666785.1"/>
    </source>
</evidence>
<dbReference type="Gene3D" id="2.60.120.380">
    <property type="match status" value="2"/>
</dbReference>
<dbReference type="EMBL" id="JAYFUH010000061">
    <property type="protein sequence ID" value="MEA5666785.1"/>
    <property type="molecule type" value="Genomic_DNA"/>
</dbReference>
<keyword evidence="3" id="KW-1185">Reference proteome</keyword>
<protein>
    <submittedName>
        <fullName evidence="2">ABC transporter substrate-binding protein</fullName>
    </submittedName>
</protein>
<reference evidence="2 3" key="1">
    <citation type="submission" date="2023-12" db="EMBL/GenBank/DDBJ databases">
        <title>Stenotrophomonas guangdongensis sp. nov., isolated from wilted pepper plants (Capsicum annuum).</title>
        <authorList>
            <person name="Qiu M."/>
            <person name="Li Y."/>
            <person name="Liu Q."/>
            <person name="Zhang X."/>
            <person name="Huang Y."/>
            <person name="Guo R."/>
            <person name="Hu M."/>
            <person name="Zhou J."/>
            <person name="Zhou X."/>
        </authorList>
    </citation>
    <scope>NUCLEOTIDE SEQUENCE [LARGE SCALE GENOMIC DNA]</scope>
    <source>
        <strain evidence="2 3">MH1</strain>
    </source>
</reference>